<dbReference type="RefSeq" id="WP_047855309.1">
    <property type="nucleotide sequence ID" value="NZ_CP011509.1"/>
</dbReference>
<dbReference type="PANTHER" id="PTHR23028">
    <property type="entry name" value="ACETYLTRANSFERASE"/>
    <property type="match status" value="1"/>
</dbReference>
<dbReference type="KEGG" id="age:AA314_02118"/>
<dbReference type="InterPro" id="IPR002656">
    <property type="entry name" value="Acyl_transf_3_dom"/>
</dbReference>
<evidence type="ECO:0000313" key="5">
    <source>
        <dbReference type="Proteomes" id="UP000035579"/>
    </source>
</evidence>
<evidence type="ECO:0000313" key="4">
    <source>
        <dbReference type="EMBL" id="REG32814.1"/>
    </source>
</evidence>
<feature type="transmembrane region" description="Helical" evidence="1">
    <location>
        <begin position="166"/>
        <end position="184"/>
    </location>
</feature>
<keyword evidence="1" id="KW-0472">Membrane</keyword>
<evidence type="ECO:0000313" key="3">
    <source>
        <dbReference type="EMBL" id="AKJ00492.1"/>
    </source>
</evidence>
<feature type="transmembrane region" description="Helical" evidence="1">
    <location>
        <begin position="196"/>
        <end position="218"/>
    </location>
</feature>
<dbReference type="EMBL" id="QUMU01000004">
    <property type="protein sequence ID" value="REG32814.1"/>
    <property type="molecule type" value="Genomic_DNA"/>
</dbReference>
<gene>
    <name evidence="3" type="ORF">AA314_02118</name>
    <name evidence="4" type="ORF">ATI61_104104</name>
</gene>
<evidence type="ECO:0000256" key="1">
    <source>
        <dbReference type="SAM" id="Phobius"/>
    </source>
</evidence>
<keyword evidence="1" id="KW-1133">Transmembrane helix</keyword>
<feature type="domain" description="Acyltransferase 3" evidence="2">
    <location>
        <begin position="15"/>
        <end position="335"/>
    </location>
</feature>
<dbReference type="InterPro" id="IPR050879">
    <property type="entry name" value="Acyltransferase_3"/>
</dbReference>
<protein>
    <submittedName>
        <fullName evidence="3">Exopolysaccharide production protein ExoZ</fullName>
    </submittedName>
    <submittedName>
        <fullName evidence="4">Peptidoglycan/LPS O-acetylase OafA/YrhL</fullName>
    </submittedName>
</protein>
<organism evidence="3 5">
    <name type="scientific">Archangium gephyra</name>
    <dbReference type="NCBI Taxonomy" id="48"/>
    <lineage>
        <taxon>Bacteria</taxon>
        <taxon>Pseudomonadati</taxon>
        <taxon>Myxococcota</taxon>
        <taxon>Myxococcia</taxon>
        <taxon>Myxococcales</taxon>
        <taxon>Cystobacterineae</taxon>
        <taxon>Archangiaceae</taxon>
        <taxon>Archangium</taxon>
    </lineage>
</organism>
<feature type="transmembrane region" description="Helical" evidence="1">
    <location>
        <begin position="296"/>
        <end position="314"/>
    </location>
</feature>
<accession>A0AAC8TC83</accession>
<proteinExistence type="predicted"/>
<dbReference type="Proteomes" id="UP000256345">
    <property type="component" value="Unassembled WGS sequence"/>
</dbReference>
<feature type="transmembrane region" description="Helical" evidence="1">
    <location>
        <begin position="256"/>
        <end position="276"/>
    </location>
</feature>
<dbReference type="Pfam" id="PF01757">
    <property type="entry name" value="Acyl_transf_3"/>
    <property type="match status" value="1"/>
</dbReference>
<dbReference type="EMBL" id="CP011509">
    <property type="protein sequence ID" value="AKJ00492.1"/>
    <property type="molecule type" value="Genomic_DNA"/>
</dbReference>
<reference evidence="4 6" key="2">
    <citation type="submission" date="2018-08" db="EMBL/GenBank/DDBJ databases">
        <title>Genomic Encyclopedia of Archaeal and Bacterial Type Strains, Phase II (KMG-II): from individual species to whole genera.</title>
        <authorList>
            <person name="Goeker M."/>
        </authorList>
    </citation>
    <scope>NUCLEOTIDE SEQUENCE [LARGE SCALE GENOMIC DNA]</scope>
    <source>
        <strain evidence="4 6">DSM 2261</strain>
    </source>
</reference>
<evidence type="ECO:0000313" key="6">
    <source>
        <dbReference type="Proteomes" id="UP000256345"/>
    </source>
</evidence>
<feature type="transmembrane region" description="Helical" evidence="1">
    <location>
        <begin position="225"/>
        <end position="244"/>
    </location>
</feature>
<dbReference type="GO" id="GO:0016020">
    <property type="term" value="C:membrane"/>
    <property type="evidence" value="ECO:0007669"/>
    <property type="project" value="TreeGrafter"/>
</dbReference>
<feature type="transmembrane region" description="Helical" evidence="1">
    <location>
        <begin position="135"/>
        <end position="159"/>
    </location>
</feature>
<name>A0AAC8TC83_9BACT</name>
<evidence type="ECO:0000259" key="2">
    <source>
        <dbReference type="Pfam" id="PF01757"/>
    </source>
</evidence>
<sequence length="377" mass="41068">MTSPSRPELLTQQMLRGLAAFAVVLYHAGLTSSGLTGGSYLLPGFFKQGYAGVDVFFCLSGFIIFHAHQGDLGRRQSLPLFLMKRFVRIYPIYWVVTLLVLATGLLVPRVVGGSPPAPGYVLQSLLLIPQGREPLVTVAWTLIHELRFYVLFCGALLLPPRVSARVAVGFFLLSLGTLCLDSLHPAFFQRVPGARLFLFLFHPSNLHFTLGVLASFILSRVRTAALLDGAVLGAGAVSMTAAVLLHDRLAPPGMKYHAALFYAVPSFLVVLGLALVERRWRPWIPRPLVQLGNASYSLYLIHWPVLVLLVPAVFQSLETTGERTLALWGLVAVAVGAGAVLYVGVERPLLTFLRGRLLQRVPTGARARPGIQPGPTH</sequence>
<dbReference type="GO" id="GO:0016747">
    <property type="term" value="F:acyltransferase activity, transferring groups other than amino-acyl groups"/>
    <property type="evidence" value="ECO:0007669"/>
    <property type="project" value="InterPro"/>
</dbReference>
<dbReference type="GO" id="GO:0000271">
    <property type="term" value="P:polysaccharide biosynthetic process"/>
    <property type="evidence" value="ECO:0007669"/>
    <property type="project" value="TreeGrafter"/>
</dbReference>
<feature type="transmembrane region" description="Helical" evidence="1">
    <location>
        <begin position="326"/>
        <end position="345"/>
    </location>
</feature>
<keyword evidence="6" id="KW-1185">Reference proteome</keyword>
<feature type="transmembrane region" description="Helical" evidence="1">
    <location>
        <begin position="89"/>
        <end position="111"/>
    </location>
</feature>
<keyword evidence="1" id="KW-0812">Transmembrane</keyword>
<dbReference type="Proteomes" id="UP000035579">
    <property type="component" value="Chromosome"/>
</dbReference>
<dbReference type="AlphaFoldDB" id="A0AAC8TC83"/>
<dbReference type="PANTHER" id="PTHR23028:SF131">
    <property type="entry name" value="BLR2367 PROTEIN"/>
    <property type="match status" value="1"/>
</dbReference>
<feature type="transmembrane region" description="Helical" evidence="1">
    <location>
        <begin position="49"/>
        <end position="68"/>
    </location>
</feature>
<reference evidence="3 5" key="1">
    <citation type="submission" date="2015-05" db="EMBL/GenBank/DDBJ databases">
        <title>Genome assembly of Archangium gephyra DSM 2261.</title>
        <authorList>
            <person name="Sharma G."/>
            <person name="Subramanian S."/>
        </authorList>
    </citation>
    <scope>NUCLEOTIDE SEQUENCE [LARGE SCALE GENOMIC DNA]</scope>
    <source>
        <strain evidence="3 5">DSM 2261</strain>
    </source>
</reference>